<feature type="domain" description="Cupin type-2" evidence="1">
    <location>
        <begin position="99"/>
        <end position="165"/>
    </location>
</feature>
<dbReference type="AlphaFoldDB" id="A0A494Y5D6"/>
<dbReference type="InterPro" id="IPR013096">
    <property type="entry name" value="Cupin_2"/>
</dbReference>
<dbReference type="PANTHER" id="PTHR36156">
    <property type="entry name" value="SLR2101 PROTEIN"/>
    <property type="match status" value="1"/>
</dbReference>
<evidence type="ECO:0000313" key="3">
    <source>
        <dbReference type="Proteomes" id="UP000270342"/>
    </source>
</evidence>
<dbReference type="InterPro" id="IPR047142">
    <property type="entry name" value="OryJ/VirC-like"/>
</dbReference>
<dbReference type="CDD" id="cd02231">
    <property type="entry name" value="cupin_BLL6423-like"/>
    <property type="match status" value="1"/>
</dbReference>
<comment type="caution">
    <text evidence="2">The sequence shown here is derived from an EMBL/GenBank/DDBJ whole genome shotgun (WGS) entry which is preliminary data.</text>
</comment>
<protein>
    <submittedName>
        <fullName evidence="2">Cupin domain-containing protein</fullName>
    </submittedName>
</protein>
<organism evidence="2 3">
    <name type="scientific">Pararobbsia silviterrae</name>
    <dbReference type="NCBI Taxonomy" id="1792498"/>
    <lineage>
        <taxon>Bacteria</taxon>
        <taxon>Pseudomonadati</taxon>
        <taxon>Pseudomonadota</taxon>
        <taxon>Betaproteobacteria</taxon>
        <taxon>Burkholderiales</taxon>
        <taxon>Burkholderiaceae</taxon>
        <taxon>Pararobbsia</taxon>
    </lineage>
</organism>
<keyword evidence="3" id="KW-1185">Reference proteome</keyword>
<dbReference type="Pfam" id="PF07883">
    <property type="entry name" value="Cupin_2"/>
    <property type="match status" value="1"/>
</dbReference>
<proteinExistence type="predicted"/>
<dbReference type="SUPFAM" id="SSF51182">
    <property type="entry name" value="RmlC-like cupins"/>
    <property type="match status" value="1"/>
</dbReference>
<dbReference type="InterPro" id="IPR014710">
    <property type="entry name" value="RmlC-like_jellyroll"/>
</dbReference>
<accession>A0A494Y5D6</accession>
<evidence type="ECO:0000313" key="2">
    <source>
        <dbReference type="EMBL" id="RKP57851.1"/>
    </source>
</evidence>
<reference evidence="2 3" key="1">
    <citation type="submission" date="2018-10" db="EMBL/GenBank/DDBJ databases">
        <title>Robbsia sp. DHC34, isolated from soil.</title>
        <authorList>
            <person name="Gao Z.-H."/>
            <person name="Qiu L.-H."/>
        </authorList>
    </citation>
    <scope>NUCLEOTIDE SEQUENCE [LARGE SCALE GENOMIC DNA]</scope>
    <source>
        <strain evidence="2 3">DHC34</strain>
    </source>
</reference>
<dbReference type="InterPro" id="IPR011051">
    <property type="entry name" value="RmlC_Cupin_sf"/>
</dbReference>
<dbReference type="PANTHER" id="PTHR36156:SF2">
    <property type="entry name" value="CUPIN TYPE-2 DOMAIN-CONTAINING PROTEIN"/>
    <property type="match status" value="1"/>
</dbReference>
<gene>
    <name evidence="2" type="ORF">D7S86_07985</name>
</gene>
<sequence>MRTRWRCWIAPVRMRRPARTREGGDHMGLNIRRVITGHDASLKAVVVDDATMAATISRPGQEVCVVWASDCVPADNLDPADGATRSTEARIANGASFRIVRYDAGCSGRMHRTQTLDYGLVVAGAIVLELDDGVEVALAAGDVLVQRGTIHRWSNRGDEACTVAFVLIDALPIVFEDGAAAV</sequence>
<dbReference type="EMBL" id="RBZU01000002">
    <property type="protein sequence ID" value="RKP57851.1"/>
    <property type="molecule type" value="Genomic_DNA"/>
</dbReference>
<dbReference type="Proteomes" id="UP000270342">
    <property type="component" value="Unassembled WGS sequence"/>
</dbReference>
<evidence type="ECO:0000259" key="1">
    <source>
        <dbReference type="Pfam" id="PF07883"/>
    </source>
</evidence>
<dbReference type="Gene3D" id="2.60.120.10">
    <property type="entry name" value="Jelly Rolls"/>
    <property type="match status" value="1"/>
</dbReference>
<name>A0A494Y5D6_9BURK</name>